<dbReference type="Pfam" id="PF25284">
    <property type="entry name" value="DUF7874"/>
    <property type="match status" value="1"/>
</dbReference>
<reference evidence="2" key="1">
    <citation type="submission" date="2020-10" db="EMBL/GenBank/DDBJ databases">
        <authorList>
            <person name="Han B."/>
            <person name="Lu T."/>
            <person name="Zhao Q."/>
            <person name="Huang X."/>
            <person name="Zhao Y."/>
        </authorList>
    </citation>
    <scope>NUCLEOTIDE SEQUENCE</scope>
</reference>
<dbReference type="PANTHER" id="PTHR37216:SF4">
    <property type="entry name" value="EF-HAND DOMAIN-CONTAINING PROTEIN"/>
    <property type="match status" value="1"/>
</dbReference>
<accession>A0A811RXS0</accession>
<dbReference type="Proteomes" id="UP000604825">
    <property type="component" value="Unassembled WGS sequence"/>
</dbReference>
<dbReference type="PANTHER" id="PTHR37216">
    <property type="entry name" value="EXPRESSED PROTEIN"/>
    <property type="match status" value="1"/>
</dbReference>
<proteinExistence type="predicted"/>
<name>A0A811RXS0_9POAL</name>
<gene>
    <name evidence="2" type="ORF">NCGR_LOCUS58039</name>
</gene>
<evidence type="ECO:0000313" key="3">
    <source>
        <dbReference type="Proteomes" id="UP000604825"/>
    </source>
</evidence>
<dbReference type="OrthoDB" id="785636at2759"/>
<dbReference type="AlphaFoldDB" id="A0A811RXS0"/>
<keyword evidence="3" id="KW-1185">Reference proteome</keyword>
<dbReference type="EMBL" id="CAJGYO010000017">
    <property type="protein sequence ID" value="CAD6333941.1"/>
    <property type="molecule type" value="Genomic_DNA"/>
</dbReference>
<dbReference type="InterPro" id="IPR057196">
    <property type="entry name" value="DUF7874"/>
</dbReference>
<sequence>MGQGAAKAKQGGEEAVQKTPEKKDAKKAHKSSDANELIEFMRKNYDAKVKYVTEFDEFYHAIYELIEKFCEERGQLQYRIPPKEELKEKYEKFHRGSGTNVKAQEFENIAKAILKIDSFTFGKAAVDILVVLFGVPVCALLTKRFIPGLKAISDDIVIPAATSGAVVYLAKSNKL</sequence>
<evidence type="ECO:0000313" key="2">
    <source>
        <dbReference type="EMBL" id="CAD6333941.1"/>
    </source>
</evidence>
<protein>
    <submittedName>
        <fullName evidence="2">Uncharacterized protein</fullName>
    </submittedName>
</protein>
<feature type="region of interest" description="Disordered" evidence="1">
    <location>
        <begin position="1"/>
        <end position="32"/>
    </location>
</feature>
<evidence type="ECO:0000256" key="1">
    <source>
        <dbReference type="SAM" id="MobiDB-lite"/>
    </source>
</evidence>
<feature type="compositionally biased region" description="Basic and acidic residues" evidence="1">
    <location>
        <begin position="10"/>
        <end position="24"/>
    </location>
</feature>
<comment type="caution">
    <text evidence="2">The sequence shown here is derived from an EMBL/GenBank/DDBJ whole genome shotgun (WGS) entry which is preliminary data.</text>
</comment>
<organism evidence="2 3">
    <name type="scientific">Miscanthus lutarioriparius</name>
    <dbReference type="NCBI Taxonomy" id="422564"/>
    <lineage>
        <taxon>Eukaryota</taxon>
        <taxon>Viridiplantae</taxon>
        <taxon>Streptophyta</taxon>
        <taxon>Embryophyta</taxon>
        <taxon>Tracheophyta</taxon>
        <taxon>Spermatophyta</taxon>
        <taxon>Magnoliopsida</taxon>
        <taxon>Liliopsida</taxon>
        <taxon>Poales</taxon>
        <taxon>Poaceae</taxon>
        <taxon>PACMAD clade</taxon>
        <taxon>Panicoideae</taxon>
        <taxon>Andropogonodae</taxon>
        <taxon>Andropogoneae</taxon>
        <taxon>Saccharinae</taxon>
        <taxon>Miscanthus</taxon>
    </lineage>
</organism>